<dbReference type="Pfam" id="PF13365">
    <property type="entry name" value="Trypsin_2"/>
    <property type="match status" value="1"/>
</dbReference>
<evidence type="ECO:0000313" key="3">
    <source>
        <dbReference type="EMBL" id="XDQ33802.1"/>
    </source>
</evidence>
<dbReference type="SUPFAM" id="SSF52540">
    <property type="entry name" value="P-loop containing nucleoside triphosphate hydrolases"/>
    <property type="match status" value="1"/>
</dbReference>
<dbReference type="RefSeq" id="WP_369168366.1">
    <property type="nucleotide sequence ID" value="NZ_CP163439.1"/>
</dbReference>
<reference evidence="3" key="1">
    <citation type="submission" date="2024-07" db="EMBL/GenBank/DDBJ databases">
        <authorList>
            <person name="Yu S.T."/>
        </authorList>
    </citation>
    <scope>NUCLEOTIDE SEQUENCE</scope>
    <source>
        <strain evidence="3">R28</strain>
    </source>
</reference>
<evidence type="ECO:0000259" key="2">
    <source>
        <dbReference type="Pfam" id="PF20703"/>
    </source>
</evidence>
<gene>
    <name evidence="3" type="ORF">AB5J49_10975</name>
</gene>
<feature type="domain" description="Novel STAND NTPase 1" evidence="2">
    <location>
        <begin position="219"/>
        <end position="673"/>
    </location>
</feature>
<organism evidence="3">
    <name type="scientific">Streptomyces sp. R28</name>
    <dbReference type="NCBI Taxonomy" id="3238628"/>
    <lineage>
        <taxon>Bacteria</taxon>
        <taxon>Bacillati</taxon>
        <taxon>Actinomycetota</taxon>
        <taxon>Actinomycetes</taxon>
        <taxon>Kitasatosporales</taxon>
        <taxon>Streptomycetaceae</taxon>
        <taxon>Streptomyces</taxon>
    </lineage>
</organism>
<feature type="compositionally biased region" description="Polar residues" evidence="1">
    <location>
        <begin position="817"/>
        <end position="834"/>
    </location>
</feature>
<sequence>MTIDDTGVPGESARFLEEFGATVVRVCAGDGRPVGTGFLLAPGTVATCAHVVADALCTDAGSPTPPAAPVTVEFPLRPGAVRYEASVSAWRPVAGDGTGDIALLRLPEGAPAGAVPVACAGDLWHHRFRVLGFPASAEHGAWIGGRLLGAVGQGWISMETDGTAHRIAPGCSGAPVWDEDIGAVIGMTVATDRGASAVTSYLIPAAALLDLQPGLRRCPYQGLDAFREEDAEYFFGREEETRRLLDAVERHLVVPVVGPSGSGKTSLVRAGVLPRLRAEGFTVCEIRPLPGTRASVTVARAVVGVLEAAAAAGQSGDASAGLGTASGTWGVPGPRPEPGSTSASGSVPPSGPGSAPPHPASAAPGPALAVVEHERAALALADLLDSADGTTPAELGRRLLDHCGPRGHVFFLDQLEETVAAEPATARALLALMAALVAVPADGRRLRVLATLRSSCLDDLADPGTARFLSDCAQVVAPLGRSGLLRAVEAPAARVPGLTLDIGLAERIVDDAEDEPGQLPLVEFALTELWAHEKGIRLTHSGYEALGGVAGALSAHAEQRVGEVIAAHGEAPVRRLFTQLARPDDAGGFTRKPVRLAPLPPALQAAAEALATRTRFIRITHGPDDDPIVDLAHEELVRAWGPLKKWLDDSRDFRAWQERLLQALAHWKETGGEPGALLRGTMLATSLEWLGDPDRREDITPAERDYVQLSRRHQQRGLRRWRLATAVVVVLALVAGYLAVETWRGGLALEERVRTIASRQLTEDAARLAATDPGTAARLSVAAWHNAQGKEARQALLQTYLGGMSVVSGHAGHGSEPIQSLDVTPDGSTAVTTSADRDGVPHARVWTGLADGRASWWQVPGLTGAGAPERAEFSDDGGLLAIVSADGSVPCYDVRAHRHLWTGRQPTLGTGRVPKTMALDFSDSGRLLLRLVADRFAAEGTAHSSQTQVWQSRTGKVVQVSRKGVPSGPVAADAALVGEGRDVVHLARHESRSEARVQNLVTGRGLRTGADAEWISHRGAGVVVDRGHGRHALIRLAGSHGAGGRPFLAIEPSGPDLTGRYAVESGTTRVTQYEVIDTGTGRRYRAPGLPSSQEAEEQLVGVLPGEGDGAAPRILLAAASDLLILRTHEQPSMPLPDPAPGAVSSDATYMRSPDGVYRAQTASSDNRFEGAPERLVVARRGAEDQARTVVVEEFKDRAEGGFFTTDGRHLVLWGEDKISFRDPDSPREARVRPFPGLVDAAPLQGGAVVILTTHQLIRYDFAADRSRVLGVDPCGARGLPCRGLAVRPGRRDEVVVGHSSASSGELVIWNTRTGRARHTGIMVTEPDGTYLKLVFDPRGRTVATSLDARTIQRWDVETGKRVGSAVEADEATSVRQLADDGTLLSDEGGALLALWRPEDQDEPYVTFPFTALPEDLRLTADRLTFRQGNAELTIPLDPEAWHQTLCRHWTPYTPQEQLILDRAGSVTDSPCP</sequence>
<dbReference type="SUPFAM" id="SSF50494">
    <property type="entry name" value="Trypsin-like serine proteases"/>
    <property type="match status" value="1"/>
</dbReference>
<dbReference type="Gene3D" id="2.130.10.10">
    <property type="entry name" value="YVTN repeat-like/Quinoprotein amine dehydrogenase"/>
    <property type="match status" value="2"/>
</dbReference>
<feature type="region of interest" description="Disordered" evidence="1">
    <location>
        <begin position="314"/>
        <end position="366"/>
    </location>
</feature>
<dbReference type="Pfam" id="PF20703">
    <property type="entry name" value="nSTAND1"/>
    <property type="match status" value="1"/>
</dbReference>
<feature type="compositionally biased region" description="Low complexity" evidence="1">
    <location>
        <begin position="314"/>
        <end position="323"/>
    </location>
</feature>
<feature type="compositionally biased region" description="Low complexity" evidence="1">
    <location>
        <begin position="338"/>
        <end position="348"/>
    </location>
</feature>
<dbReference type="InterPro" id="IPR015943">
    <property type="entry name" value="WD40/YVTN_repeat-like_dom_sf"/>
</dbReference>
<proteinExistence type="predicted"/>
<dbReference type="EMBL" id="CP163439">
    <property type="protein sequence ID" value="XDQ33802.1"/>
    <property type="molecule type" value="Genomic_DNA"/>
</dbReference>
<dbReference type="Gene3D" id="2.40.10.120">
    <property type="match status" value="1"/>
</dbReference>
<feature type="region of interest" description="Disordered" evidence="1">
    <location>
        <begin position="814"/>
        <end position="835"/>
    </location>
</feature>
<dbReference type="InterPro" id="IPR009003">
    <property type="entry name" value="Peptidase_S1_PA"/>
</dbReference>
<dbReference type="InterPro" id="IPR049052">
    <property type="entry name" value="nSTAND1"/>
</dbReference>
<feature type="compositionally biased region" description="Pro residues" evidence="1">
    <location>
        <begin position="349"/>
        <end position="359"/>
    </location>
</feature>
<evidence type="ECO:0000256" key="1">
    <source>
        <dbReference type="SAM" id="MobiDB-lite"/>
    </source>
</evidence>
<name>A0AB39PUS9_9ACTN</name>
<dbReference type="SUPFAM" id="SSF82171">
    <property type="entry name" value="DPP6 N-terminal domain-like"/>
    <property type="match status" value="1"/>
</dbReference>
<dbReference type="InterPro" id="IPR027417">
    <property type="entry name" value="P-loop_NTPase"/>
</dbReference>
<protein>
    <submittedName>
        <fullName evidence="3">Trypsin-like peptidase domain-containing protein</fullName>
    </submittedName>
</protein>
<dbReference type="Gene3D" id="3.40.50.300">
    <property type="entry name" value="P-loop containing nucleotide triphosphate hydrolases"/>
    <property type="match status" value="1"/>
</dbReference>
<accession>A0AB39PUS9</accession>